<feature type="transmembrane region" description="Helical" evidence="1">
    <location>
        <begin position="110"/>
        <end position="127"/>
    </location>
</feature>
<organism evidence="2 3">
    <name type="scientific">Psophocarpus tetragonolobus</name>
    <name type="common">Winged bean</name>
    <name type="synonym">Dolichos tetragonolobus</name>
    <dbReference type="NCBI Taxonomy" id="3891"/>
    <lineage>
        <taxon>Eukaryota</taxon>
        <taxon>Viridiplantae</taxon>
        <taxon>Streptophyta</taxon>
        <taxon>Embryophyta</taxon>
        <taxon>Tracheophyta</taxon>
        <taxon>Spermatophyta</taxon>
        <taxon>Magnoliopsida</taxon>
        <taxon>eudicotyledons</taxon>
        <taxon>Gunneridae</taxon>
        <taxon>Pentapetalae</taxon>
        <taxon>rosids</taxon>
        <taxon>fabids</taxon>
        <taxon>Fabales</taxon>
        <taxon>Fabaceae</taxon>
        <taxon>Papilionoideae</taxon>
        <taxon>50 kb inversion clade</taxon>
        <taxon>NPAAA clade</taxon>
        <taxon>indigoferoid/millettioid clade</taxon>
        <taxon>Phaseoleae</taxon>
        <taxon>Psophocarpus</taxon>
    </lineage>
</organism>
<dbReference type="Proteomes" id="UP001386955">
    <property type="component" value="Unassembled WGS sequence"/>
</dbReference>
<dbReference type="EMBL" id="JAYMYS010000003">
    <property type="protein sequence ID" value="KAK7400175.1"/>
    <property type="molecule type" value="Genomic_DNA"/>
</dbReference>
<gene>
    <name evidence="2" type="ORF">VNO78_11375</name>
</gene>
<dbReference type="AlphaFoldDB" id="A0AAN9SLB9"/>
<evidence type="ECO:0000313" key="3">
    <source>
        <dbReference type="Proteomes" id="UP001386955"/>
    </source>
</evidence>
<keyword evidence="1" id="KW-0812">Transmembrane</keyword>
<keyword evidence="1" id="KW-0472">Membrane</keyword>
<evidence type="ECO:0000313" key="2">
    <source>
        <dbReference type="EMBL" id="KAK7400175.1"/>
    </source>
</evidence>
<evidence type="ECO:0000256" key="1">
    <source>
        <dbReference type="SAM" id="Phobius"/>
    </source>
</evidence>
<keyword evidence="3" id="KW-1185">Reference proteome</keyword>
<name>A0AAN9SLB9_PSOTE</name>
<accession>A0AAN9SLB9</accession>
<sequence length="172" mass="19380">MVFRLLLDCEKLGKLEKMGKEVEDMEESQILDIASVEEILEETFNMQDVKEQDGSALSFSCVEAVNVFGVEESSELSLFSLSSSLPSWRLTFFFFDFKVLKIWMSFRQSQVNMILMLVCVVLLGLVVENNLREGEKKEDKSSSDAATDKVVLLLLVTAPLQINLSDTSFGKC</sequence>
<keyword evidence="1" id="KW-1133">Transmembrane helix</keyword>
<comment type="caution">
    <text evidence="2">The sequence shown here is derived from an EMBL/GenBank/DDBJ whole genome shotgun (WGS) entry which is preliminary data.</text>
</comment>
<reference evidence="2 3" key="1">
    <citation type="submission" date="2024-01" db="EMBL/GenBank/DDBJ databases">
        <title>The genomes of 5 underutilized Papilionoideae crops provide insights into root nodulation and disease resistanc.</title>
        <authorList>
            <person name="Jiang F."/>
        </authorList>
    </citation>
    <scope>NUCLEOTIDE SEQUENCE [LARGE SCALE GENOMIC DNA]</scope>
    <source>
        <strain evidence="2">DUOXIRENSHENG_FW03</strain>
        <tissue evidence="2">Leaves</tissue>
    </source>
</reference>
<proteinExistence type="predicted"/>
<protein>
    <submittedName>
        <fullName evidence="2">Uncharacterized protein</fullName>
    </submittedName>
</protein>